<dbReference type="EMBL" id="BKCJ010002915">
    <property type="protein sequence ID" value="GEU51760.1"/>
    <property type="molecule type" value="Genomic_DNA"/>
</dbReference>
<dbReference type="Pfam" id="PF14223">
    <property type="entry name" value="Retrotran_gag_2"/>
    <property type="match status" value="1"/>
</dbReference>
<proteinExistence type="predicted"/>
<evidence type="ECO:0000256" key="1">
    <source>
        <dbReference type="SAM" id="MobiDB-lite"/>
    </source>
</evidence>
<protein>
    <submittedName>
        <fullName evidence="3">Ribonuclease H-like domain-containing protein</fullName>
    </submittedName>
</protein>
<dbReference type="AlphaFoldDB" id="A0A6L2KSN5"/>
<feature type="compositionally biased region" description="Basic residues" evidence="1">
    <location>
        <begin position="695"/>
        <end position="706"/>
    </location>
</feature>
<feature type="domain" description="Retrovirus-related Pol polyprotein from transposon TNT 1-94-like beta-barrel" evidence="2">
    <location>
        <begin position="357"/>
        <end position="397"/>
    </location>
</feature>
<feature type="compositionally biased region" description="Polar residues" evidence="1">
    <location>
        <begin position="707"/>
        <end position="716"/>
    </location>
</feature>
<dbReference type="Pfam" id="PF22936">
    <property type="entry name" value="Pol_BBD"/>
    <property type="match status" value="1"/>
</dbReference>
<gene>
    <name evidence="3" type="ORF">Tci_023738</name>
</gene>
<comment type="caution">
    <text evidence="3">The sequence shown here is derived from an EMBL/GenBank/DDBJ whole genome shotgun (WGS) entry which is preliminary data.</text>
</comment>
<sequence length="716" mass="81794">MLKQGDYKMWRLRIEQYFQAQDYDLWDVIKNGNSFKPVAQTTTNDVSTSTTYIPGPVTTKEKAQKKNDTKARSMLLMALLNEHLMTFNQYKDAKTLFAAIKTRFSENEATKKTQKTLLKQLYKNFSATSTESLDLIFNRLQKIVKGTTSTNLSSQNMAFMSSPSPNSTNEVPTDFRVSTSSPQVSTVNLSDVTVYTFLANQPNGSQLMHEDQEQIHKDDLEEMDLKWQLALLSMRAKRVLRSQENITRNQETIRRAVNVEDTSSKAMVAIDGAGFNWSHIADDEAPTNMAFMAFSDSKTSCVKISNPVKENNDAPLIEDWESEREDDVESLPTIERKTVKPSVDKGDSHKQLEDQRYFDSGCSRHMTGNISYLTDFKEFDGGYVALGEELKVKPQGREDFHQIVDFLNASHIRRHLKLADADGISTLPTTEIFEQLALIGYVTDYDKLIFQKDEAITKEMHDRLGMATTTASSLEAEQARPEMLSNLPNEPPLEEGNTSRSGKKIKHKRRREVVDSSDDEEASLENKDSPKQRRMIEEIYEDENVNLVKSSKQWEAHETTRHRMESDDTEVVDFSTVSPQKDDDEITLAETLMNIKKSATKDKGKAIMQEFEPPKKIKKKKTIQISLGEEIAQSDEGRIAQKNLAQAEQRDDVQAQIQADEDLAQRMLQKERESLSIEERSRLLTEFIYQRKKMLATKRAKEKRNKPPTQAQQELT</sequence>
<organism evidence="3">
    <name type="scientific">Tanacetum cinerariifolium</name>
    <name type="common">Dalmatian daisy</name>
    <name type="synonym">Chrysanthemum cinerariifolium</name>
    <dbReference type="NCBI Taxonomy" id="118510"/>
    <lineage>
        <taxon>Eukaryota</taxon>
        <taxon>Viridiplantae</taxon>
        <taxon>Streptophyta</taxon>
        <taxon>Embryophyta</taxon>
        <taxon>Tracheophyta</taxon>
        <taxon>Spermatophyta</taxon>
        <taxon>Magnoliopsida</taxon>
        <taxon>eudicotyledons</taxon>
        <taxon>Gunneridae</taxon>
        <taxon>Pentapetalae</taxon>
        <taxon>asterids</taxon>
        <taxon>campanulids</taxon>
        <taxon>Asterales</taxon>
        <taxon>Asteraceae</taxon>
        <taxon>Asteroideae</taxon>
        <taxon>Anthemideae</taxon>
        <taxon>Anthemidinae</taxon>
        <taxon>Tanacetum</taxon>
    </lineage>
</organism>
<feature type="region of interest" description="Disordered" evidence="1">
    <location>
        <begin position="695"/>
        <end position="716"/>
    </location>
</feature>
<feature type="region of interest" description="Disordered" evidence="1">
    <location>
        <begin position="470"/>
        <end position="531"/>
    </location>
</feature>
<feature type="region of interest" description="Disordered" evidence="1">
    <location>
        <begin position="155"/>
        <end position="179"/>
    </location>
</feature>
<name>A0A6L2KSN5_TANCI</name>
<accession>A0A6L2KSN5</accession>
<reference evidence="3" key="1">
    <citation type="journal article" date="2019" name="Sci. Rep.">
        <title>Draft genome of Tanacetum cinerariifolium, the natural source of mosquito coil.</title>
        <authorList>
            <person name="Yamashiro T."/>
            <person name="Shiraishi A."/>
            <person name="Satake H."/>
            <person name="Nakayama K."/>
        </authorList>
    </citation>
    <scope>NUCLEOTIDE SEQUENCE</scope>
</reference>
<evidence type="ECO:0000259" key="2">
    <source>
        <dbReference type="Pfam" id="PF22936"/>
    </source>
</evidence>
<dbReference type="InterPro" id="IPR054722">
    <property type="entry name" value="PolX-like_BBD"/>
</dbReference>
<feature type="compositionally biased region" description="Basic residues" evidence="1">
    <location>
        <begin position="501"/>
        <end position="511"/>
    </location>
</feature>
<evidence type="ECO:0000313" key="3">
    <source>
        <dbReference type="EMBL" id="GEU51760.1"/>
    </source>
</evidence>